<feature type="compositionally biased region" description="Polar residues" evidence="1">
    <location>
        <begin position="71"/>
        <end position="80"/>
    </location>
</feature>
<feature type="region of interest" description="Disordered" evidence="1">
    <location>
        <begin position="58"/>
        <end position="80"/>
    </location>
</feature>
<name>A0A6A5X171_9PLEO</name>
<reference evidence="2" key="1">
    <citation type="journal article" date="2020" name="Stud. Mycol.">
        <title>101 Dothideomycetes genomes: a test case for predicting lifestyles and emergence of pathogens.</title>
        <authorList>
            <person name="Haridas S."/>
            <person name="Albert R."/>
            <person name="Binder M."/>
            <person name="Bloem J."/>
            <person name="Labutti K."/>
            <person name="Salamov A."/>
            <person name="Andreopoulos B."/>
            <person name="Baker S."/>
            <person name="Barry K."/>
            <person name="Bills G."/>
            <person name="Bluhm B."/>
            <person name="Cannon C."/>
            <person name="Castanera R."/>
            <person name="Culley D."/>
            <person name="Daum C."/>
            <person name="Ezra D."/>
            <person name="Gonzalez J."/>
            <person name="Henrissat B."/>
            <person name="Kuo A."/>
            <person name="Liang C."/>
            <person name="Lipzen A."/>
            <person name="Lutzoni F."/>
            <person name="Magnuson J."/>
            <person name="Mondo S."/>
            <person name="Nolan M."/>
            <person name="Ohm R."/>
            <person name="Pangilinan J."/>
            <person name="Park H.-J."/>
            <person name="Ramirez L."/>
            <person name="Alfaro M."/>
            <person name="Sun H."/>
            <person name="Tritt A."/>
            <person name="Yoshinaga Y."/>
            <person name="Zwiers L.-H."/>
            <person name="Turgeon B."/>
            <person name="Goodwin S."/>
            <person name="Spatafora J."/>
            <person name="Crous P."/>
            <person name="Grigoriev I."/>
        </authorList>
    </citation>
    <scope>NUCLEOTIDE SEQUENCE</scope>
    <source>
        <strain evidence="2">CBS 123094</strain>
    </source>
</reference>
<feature type="region of interest" description="Disordered" evidence="1">
    <location>
        <begin position="137"/>
        <end position="188"/>
    </location>
</feature>
<accession>A0A6A5X171</accession>
<dbReference type="EMBL" id="ML977559">
    <property type="protein sequence ID" value="KAF2006501.1"/>
    <property type="molecule type" value="Genomic_DNA"/>
</dbReference>
<proteinExistence type="predicted"/>
<organism evidence="2 3">
    <name type="scientific">Amniculicola lignicola CBS 123094</name>
    <dbReference type="NCBI Taxonomy" id="1392246"/>
    <lineage>
        <taxon>Eukaryota</taxon>
        <taxon>Fungi</taxon>
        <taxon>Dikarya</taxon>
        <taxon>Ascomycota</taxon>
        <taxon>Pezizomycotina</taxon>
        <taxon>Dothideomycetes</taxon>
        <taxon>Pleosporomycetidae</taxon>
        <taxon>Pleosporales</taxon>
        <taxon>Amniculicolaceae</taxon>
        <taxon>Amniculicola</taxon>
    </lineage>
</organism>
<keyword evidence="3" id="KW-1185">Reference proteome</keyword>
<evidence type="ECO:0000313" key="2">
    <source>
        <dbReference type="EMBL" id="KAF2006501.1"/>
    </source>
</evidence>
<dbReference type="AlphaFoldDB" id="A0A6A5X171"/>
<feature type="compositionally biased region" description="Low complexity" evidence="1">
    <location>
        <begin position="357"/>
        <end position="371"/>
    </location>
</feature>
<evidence type="ECO:0000256" key="1">
    <source>
        <dbReference type="SAM" id="MobiDB-lite"/>
    </source>
</evidence>
<dbReference type="OrthoDB" id="3678410at2759"/>
<protein>
    <submittedName>
        <fullName evidence="2">Uncharacterized protein</fullName>
    </submittedName>
</protein>
<feature type="region of interest" description="Disordered" evidence="1">
    <location>
        <begin position="327"/>
        <end position="372"/>
    </location>
</feature>
<feature type="region of interest" description="Disordered" evidence="1">
    <location>
        <begin position="454"/>
        <end position="509"/>
    </location>
</feature>
<gene>
    <name evidence="2" type="ORF">P154DRAFT_600354</name>
</gene>
<evidence type="ECO:0000313" key="3">
    <source>
        <dbReference type="Proteomes" id="UP000799779"/>
    </source>
</evidence>
<dbReference type="Proteomes" id="UP000799779">
    <property type="component" value="Unassembled WGS sequence"/>
</dbReference>
<feature type="compositionally biased region" description="Polar residues" evidence="1">
    <location>
        <begin position="454"/>
        <end position="466"/>
    </location>
</feature>
<sequence length="681" mass="74112">MDSPRPHVSPPSSIAFAHLETMQRLNGNDAKRFSDASTVIGDNYHVGRTAIPFSNEVTLPQLDGPQDTEPGPSSSTAAQNPANAHFENYIRTPPSDSPLRHNRTNVTGLADPFVEACSGEANATQARATNIFHAQCTSNSTRAPPNTSPSSENGGDPTTSSARPEVSSNTATLDDTRPSHISSRPGSTTYQQLDVRVVWSPEEVVQLARQTYDETIDEVILSLFAFWIRESEGHYEFAKRHVRELALDQGYPTSRIANTRLRYLLELTYDRRPNLPEIHRESREILPGMAFMVDTNTNPHLPSAPPFAINPNTRGIFPRQVSAPIPAPTSSSFISPNRDFPPDTPDRPAPLNVRSTSSRAPSSAPLPLPRSFSTPLEATEFLRELIEETENLGIIAESSDDDVFATPALTIPRTRPIVAAPTAAERRANVAARGDPEPAGSVIYRPLPLRRWESSNSLQRSPSTPVLPSGRSGRLLPASSRLELSRRIGPSNVTPLRSGRDRVTSPALSPAGNPVAGGLLLATASYLGQVLADTRARGAALPSVSQDGNSLSPDEQAWMEVHGDLLRLLYGRTDLVLSAGDRDFVEVVAAQLVVFGHCNLFYTHVALSVILIPPREEAAYNCPKRTSKYEKPGVTISTPNGVVGSSIAAPVATRNGQSWWTFWGGVEGRRKLCQQIRREER</sequence>